<comment type="subunit">
    <text evidence="9">F-type ATPases have 2 components, CF(1) - the catalytic core - and CF(0) - the membrane proton channel. CF(1) has five subunits: alpha(3), beta(3), gamma(1), delta(1), epsilon(1). CF(0) has three main subunits: a, b and c.</text>
</comment>
<evidence type="ECO:0000313" key="11">
    <source>
        <dbReference type="EMBL" id="RUT78785.1"/>
    </source>
</evidence>
<dbReference type="SUPFAM" id="SSF51344">
    <property type="entry name" value="Epsilon subunit of F1F0-ATP synthase N-terminal domain"/>
    <property type="match status" value="1"/>
</dbReference>
<dbReference type="GO" id="GO:0012505">
    <property type="term" value="C:endomembrane system"/>
    <property type="evidence" value="ECO:0007669"/>
    <property type="project" value="UniProtKB-SubCell"/>
</dbReference>
<keyword evidence="12" id="KW-1185">Reference proteome</keyword>
<proteinExistence type="inferred from homology"/>
<dbReference type="PANTHER" id="PTHR13822">
    <property type="entry name" value="ATP SYNTHASE DELTA/EPSILON CHAIN"/>
    <property type="match status" value="1"/>
</dbReference>
<dbReference type="Proteomes" id="UP000282985">
    <property type="component" value="Unassembled WGS sequence"/>
</dbReference>
<evidence type="ECO:0000256" key="9">
    <source>
        <dbReference type="RuleBase" id="RU003656"/>
    </source>
</evidence>
<dbReference type="NCBIfam" id="TIGR01216">
    <property type="entry name" value="ATP_synt_epsi"/>
    <property type="match status" value="1"/>
</dbReference>
<protein>
    <submittedName>
        <fullName evidence="11">ATP synthase F1 subunit epsilon</fullName>
        <ecNumber evidence="11">3.6.3.14</ecNumber>
    </submittedName>
</protein>
<dbReference type="GO" id="GO:0046933">
    <property type="term" value="F:proton-transporting ATP synthase activity, rotational mechanism"/>
    <property type="evidence" value="ECO:0007669"/>
    <property type="project" value="InterPro"/>
</dbReference>
<evidence type="ECO:0000259" key="10">
    <source>
        <dbReference type="Pfam" id="PF02823"/>
    </source>
</evidence>
<evidence type="ECO:0000256" key="3">
    <source>
        <dbReference type="ARBA" id="ARBA00005712"/>
    </source>
</evidence>
<comment type="similarity">
    <text evidence="3 9">Belongs to the ATPase epsilon chain family.</text>
</comment>
<organism evidence="11 12">
    <name type="scientific">Ancylomarina longa</name>
    <dbReference type="NCBI Taxonomy" id="2487017"/>
    <lineage>
        <taxon>Bacteria</taxon>
        <taxon>Pseudomonadati</taxon>
        <taxon>Bacteroidota</taxon>
        <taxon>Bacteroidia</taxon>
        <taxon>Marinilabiliales</taxon>
        <taxon>Marinifilaceae</taxon>
        <taxon>Ancylomarina</taxon>
    </lineage>
</organism>
<comment type="subcellular location">
    <subcellularLocation>
        <location evidence="2">Endomembrane system</location>
        <topology evidence="2">Peripheral membrane protein</topology>
    </subcellularLocation>
</comment>
<evidence type="ECO:0000256" key="8">
    <source>
        <dbReference type="ARBA" id="ARBA00023310"/>
    </source>
</evidence>
<dbReference type="InterPro" id="IPR001469">
    <property type="entry name" value="ATP_synth_F1_dsu/esu"/>
</dbReference>
<dbReference type="GO" id="GO:0045259">
    <property type="term" value="C:proton-transporting ATP synthase complex"/>
    <property type="evidence" value="ECO:0007669"/>
    <property type="project" value="UniProtKB-KW"/>
</dbReference>
<keyword evidence="11" id="KW-0378">Hydrolase</keyword>
<feature type="domain" description="ATP synthase F1 complex delta/epsilon subunit N-terminal" evidence="10">
    <location>
        <begin position="1"/>
        <end position="79"/>
    </location>
</feature>
<comment type="caution">
    <text evidence="11">The sequence shown here is derived from an EMBL/GenBank/DDBJ whole genome shotgun (WGS) entry which is preliminary data.</text>
</comment>
<dbReference type="InterPro" id="IPR036771">
    <property type="entry name" value="ATPsynth_dsu/esu_N"/>
</dbReference>
<dbReference type="InterPro" id="IPR020546">
    <property type="entry name" value="ATP_synth_F1_dsu/esu_N"/>
</dbReference>
<evidence type="ECO:0000256" key="2">
    <source>
        <dbReference type="ARBA" id="ARBA00004184"/>
    </source>
</evidence>
<evidence type="ECO:0000256" key="1">
    <source>
        <dbReference type="ARBA" id="ARBA00003543"/>
    </source>
</evidence>
<dbReference type="PANTHER" id="PTHR13822:SF10">
    <property type="entry name" value="ATP SYNTHASE EPSILON CHAIN, CHLOROPLASTIC"/>
    <property type="match status" value="1"/>
</dbReference>
<dbReference type="EC" id="3.6.3.14" evidence="11"/>
<gene>
    <name evidence="11" type="primary">atpC</name>
    <name evidence="11" type="ORF">DLK05_06520</name>
</gene>
<evidence type="ECO:0000256" key="6">
    <source>
        <dbReference type="ARBA" id="ARBA00023136"/>
    </source>
</evidence>
<dbReference type="EMBL" id="RJJX01000006">
    <property type="protein sequence ID" value="RUT78785.1"/>
    <property type="molecule type" value="Genomic_DNA"/>
</dbReference>
<dbReference type="Pfam" id="PF02823">
    <property type="entry name" value="ATP-synt_DE_N"/>
    <property type="match status" value="1"/>
</dbReference>
<keyword evidence="8 9" id="KW-0066">ATP synthesis</keyword>
<dbReference type="CDD" id="cd12152">
    <property type="entry name" value="F1-ATPase_delta"/>
    <property type="match status" value="1"/>
</dbReference>
<dbReference type="OrthoDB" id="5294255at2"/>
<dbReference type="AlphaFoldDB" id="A0A434AWA2"/>
<accession>A0A434AWA2</accession>
<keyword evidence="7 9" id="KW-0139">CF(1)</keyword>
<keyword evidence="6" id="KW-0472">Membrane</keyword>
<dbReference type="RefSeq" id="WP_127343183.1">
    <property type="nucleotide sequence ID" value="NZ_RJJX01000006.1"/>
</dbReference>
<name>A0A434AWA2_9BACT</name>
<reference evidence="11 12" key="1">
    <citation type="submission" date="2018-11" db="EMBL/GenBank/DDBJ databases">
        <title>Parancylomarina longa gen. nov., sp. nov., isolated from sediments of southern Okinawa.</title>
        <authorList>
            <person name="Fu T."/>
        </authorList>
    </citation>
    <scope>NUCLEOTIDE SEQUENCE [LARGE SCALE GENOMIC DNA]</scope>
    <source>
        <strain evidence="11 12">T3-2 S1-C</strain>
    </source>
</reference>
<evidence type="ECO:0000313" key="12">
    <source>
        <dbReference type="Proteomes" id="UP000282985"/>
    </source>
</evidence>
<comment type="function">
    <text evidence="1">Produces ATP from ADP in the presence of a proton gradient across the membrane.</text>
</comment>
<evidence type="ECO:0000256" key="5">
    <source>
        <dbReference type="ARBA" id="ARBA00023065"/>
    </source>
</evidence>
<dbReference type="GO" id="GO:0016787">
    <property type="term" value="F:hydrolase activity"/>
    <property type="evidence" value="ECO:0007669"/>
    <property type="project" value="UniProtKB-KW"/>
</dbReference>
<evidence type="ECO:0000256" key="4">
    <source>
        <dbReference type="ARBA" id="ARBA00022448"/>
    </source>
</evidence>
<keyword evidence="5 9" id="KW-0406">Ion transport</keyword>
<evidence type="ECO:0000256" key="7">
    <source>
        <dbReference type="ARBA" id="ARBA00023196"/>
    </source>
</evidence>
<sequence length="79" mass="8555">MHLEIVTPEKSLYSGEVELIQLPGKNGSFEILNKHAAIVSSLEKGKIKVKEIAGETIFFEINGGVVECKNNVISVLADS</sequence>
<keyword evidence="4 9" id="KW-0813">Transport</keyword>
<dbReference type="Gene3D" id="2.60.15.10">
    <property type="entry name" value="F0F1 ATP synthase delta/epsilon subunit, N-terminal"/>
    <property type="match status" value="1"/>
</dbReference>